<dbReference type="GO" id="GO:0000160">
    <property type="term" value="P:phosphorelay signal transduction system"/>
    <property type="evidence" value="ECO:0007669"/>
    <property type="project" value="InterPro"/>
</dbReference>
<dbReference type="InterPro" id="IPR000792">
    <property type="entry name" value="Tscrpt_reg_LuxR_C"/>
</dbReference>
<evidence type="ECO:0000256" key="4">
    <source>
        <dbReference type="ARBA" id="ARBA00023163"/>
    </source>
</evidence>
<name>A0A1I1RJM3_9BURK</name>
<evidence type="ECO:0000313" key="8">
    <source>
        <dbReference type="EMBL" id="SFD34516.1"/>
    </source>
</evidence>
<evidence type="ECO:0000259" key="7">
    <source>
        <dbReference type="PROSITE" id="PS50110"/>
    </source>
</evidence>
<feature type="modified residue" description="4-aspartylphosphate" evidence="5">
    <location>
        <position position="63"/>
    </location>
</feature>
<dbReference type="Gene3D" id="3.40.50.2300">
    <property type="match status" value="1"/>
</dbReference>
<dbReference type="PROSITE" id="PS50110">
    <property type="entry name" value="RESPONSE_REGULATORY"/>
    <property type="match status" value="1"/>
</dbReference>
<evidence type="ECO:0000259" key="6">
    <source>
        <dbReference type="PROSITE" id="PS50043"/>
    </source>
</evidence>
<dbReference type="InterPro" id="IPR001789">
    <property type="entry name" value="Sig_transdc_resp-reg_receiver"/>
</dbReference>
<sequence>MTDEPLPHHPIRVLLVDDHPLVRDGVRMRLEATPHIRVAGEAGGVQEAVESAAALLPDIVLTDIRMPDASGIHLATVFRDRFPLVRVLVLSMHQDGEYVRRAVGLGVQGYVLKDAPARQLVEAIETVHAGGRYFSDSVRALVDGLPGAEPSARSLTPREAAVLRLLADGRSNKDIAQLLGTSVRTVETHRLHLRRKLRIDGQAALVKYAVDYADLRADPHLQT</sequence>
<dbReference type="InterPro" id="IPR011006">
    <property type="entry name" value="CheY-like_superfamily"/>
</dbReference>
<dbReference type="EMBL" id="FOMQ01000001">
    <property type="protein sequence ID" value="SFD34516.1"/>
    <property type="molecule type" value="Genomic_DNA"/>
</dbReference>
<evidence type="ECO:0000256" key="5">
    <source>
        <dbReference type="PROSITE-ProRule" id="PRU00169"/>
    </source>
</evidence>
<dbReference type="PANTHER" id="PTHR43214">
    <property type="entry name" value="TWO-COMPONENT RESPONSE REGULATOR"/>
    <property type="match status" value="1"/>
</dbReference>
<dbReference type="GO" id="GO:0006355">
    <property type="term" value="P:regulation of DNA-templated transcription"/>
    <property type="evidence" value="ECO:0007669"/>
    <property type="project" value="InterPro"/>
</dbReference>
<dbReference type="AlphaFoldDB" id="A0A1I1RJM3"/>
<evidence type="ECO:0000256" key="2">
    <source>
        <dbReference type="ARBA" id="ARBA00023015"/>
    </source>
</evidence>
<accession>A0A1I1RJM3</accession>
<dbReference type="SUPFAM" id="SSF52172">
    <property type="entry name" value="CheY-like"/>
    <property type="match status" value="1"/>
</dbReference>
<dbReference type="SUPFAM" id="SSF46894">
    <property type="entry name" value="C-terminal effector domain of the bipartite response regulators"/>
    <property type="match status" value="1"/>
</dbReference>
<dbReference type="RefSeq" id="WP_092948904.1">
    <property type="nucleotide sequence ID" value="NZ_FOMQ01000001.1"/>
</dbReference>
<dbReference type="CDD" id="cd06170">
    <property type="entry name" value="LuxR_C_like"/>
    <property type="match status" value="1"/>
</dbReference>
<dbReference type="InterPro" id="IPR039420">
    <property type="entry name" value="WalR-like"/>
</dbReference>
<dbReference type="SMART" id="SM00421">
    <property type="entry name" value="HTH_LUXR"/>
    <property type="match status" value="1"/>
</dbReference>
<dbReference type="OrthoDB" id="9816469at2"/>
<keyword evidence="3 8" id="KW-0238">DNA-binding</keyword>
<keyword evidence="1 5" id="KW-0597">Phosphoprotein</keyword>
<evidence type="ECO:0000256" key="3">
    <source>
        <dbReference type="ARBA" id="ARBA00023125"/>
    </source>
</evidence>
<dbReference type="Proteomes" id="UP000199517">
    <property type="component" value="Unassembled WGS sequence"/>
</dbReference>
<feature type="domain" description="HTH luxR-type" evidence="6">
    <location>
        <begin position="148"/>
        <end position="213"/>
    </location>
</feature>
<organism evidence="8 9">
    <name type="scientific">Paracidovorax konjaci</name>
    <dbReference type="NCBI Taxonomy" id="32040"/>
    <lineage>
        <taxon>Bacteria</taxon>
        <taxon>Pseudomonadati</taxon>
        <taxon>Pseudomonadota</taxon>
        <taxon>Betaproteobacteria</taxon>
        <taxon>Burkholderiales</taxon>
        <taxon>Comamonadaceae</taxon>
        <taxon>Paracidovorax</taxon>
    </lineage>
</organism>
<keyword evidence="2" id="KW-0805">Transcription regulation</keyword>
<proteinExistence type="predicted"/>
<dbReference type="Pfam" id="PF00072">
    <property type="entry name" value="Response_reg"/>
    <property type="match status" value="1"/>
</dbReference>
<gene>
    <name evidence="8" type="ORF">SAMN04489710_101188</name>
</gene>
<dbReference type="InterPro" id="IPR016032">
    <property type="entry name" value="Sig_transdc_resp-reg_C-effctor"/>
</dbReference>
<dbReference type="PRINTS" id="PR00038">
    <property type="entry name" value="HTHLUXR"/>
</dbReference>
<feature type="domain" description="Response regulatory" evidence="7">
    <location>
        <begin position="12"/>
        <end position="128"/>
    </location>
</feature>
<dbReference type="PANTHER" id="PTHR43214:SF41">
    <property type="entry name" value="NITRATE_NITRITE RESPONSE REGULATOR PROTEIN NARP"/>
    <property type="match status" value="1"/>
</dbReference>
<keyword evidence="9" id="KW-1185">Reference proteome</keyword>
<dbReference type="PROSITE" id="PS50043">
    <property type="entry name" value="HTH_LUXR_2"/>
    <property type="match status" value="1"/>
</dbReference>
<evidence type="ECO:0000256" key="1">
    <source>
        <dbReference type="ARBA" id="ARBA00022553"/>
    </source>
</evidence>
<protein>
    <submittedName>
        <fullName evidence="8">DNA-binding response regulator, NarL/FixJ family, contains REC and HTH domains</fullName>
    </submittedName>
</protein>
<dbReference type="InterPro" id="IPR058245">
    <property type="entry name" value="NreC/VraR/RcsB-like_REC"/>
</dbReference>
<keyword evidence="4" id="KW-0804">Transcription</keyword>
<reference evidence="9" key="1">
    <citation type="submission" date="2016-10" db="EMBL/GenBank/DDBJ databases">
        <authorList>
            <person name="Varghese N."/>
            <person name="Submissions S."/>
        </authorList>
    </citation>
    <scope>NUCLEOTIDE SEQUENCE [LARGE SCALE GENOMIC DNA]</scope>
    <source>
        <strain evidence="9">DSM 7481</strain>
    </source>
</reference>
<evidence type="ECO:0000313" key="9">
    <source>
        <dbReference type="Proteomes" id="UP000199517"/>
    </source>
</evidence>
<dbReference type="SMART" id="SM00448">
    <property type="entry name" value="REC"/>
    <property type="match status" value="1"/>
</dbReference>
<dbReference type="CDD" id="cd17535">
    <property type="entry name" value="REC_NarL-like"/>
    <property type="match status" value="1"/>
</dbReference>
<dbReference type="Pfam" id="PF00196">
    <property type="entry name" value="GerE"/>
    <property type="match status" value="1"/>
</dbReference>
<dbReference type="STRING" id="32040.SAMN04489710_101188"/>
<dbReference type="GO" id="GO:0003677">
    <property type="term" value="F:DNA binding"/>
    <property type="evidence" value="ECO:0007669"/>
    <property type="project" value="UniProtKB-KW"/>
</dbReference>